<feature type="binding site" evidence="14">
    <location>
        <position position="113"/>
    </location>
    <ligand>
        <name>[4Fe-4S] cluster</name>
        <dbReference type="ChEBI" id="CHEBI:49883"/>
    </ligand>
</feature>
<comment type="pathway">
    <text evidence="8 14">Sulfur metabolism; hydrogen sulfide biosynthesis; sulfite from sulfate.</text>
</comment>
<evidence type="ECO:0000256" key="5">
    <source>
        <dbReference type="ARBA" id="ARBA00023004"/>
    </source>
</evidence>
<dbReference type="OrthoDB" id="9794018at2"/>
<name>A0A099CXS4_9GAMM</name>
<evidence type="ECO:0000256" key="3">
    <source>
        <dbReference type="ARBA" id="ARBA00022723"/>
    </source>
</evidence>
<dbReference type="InterPro" id="IPR002500">
    <property type="entry name" value="PAPS_reduct_dom"/>
</dbReference>
<evidence type="ECO:0000256" key="14">
    <source>
        <dbReference type="HAMAP-Rule" id="MF_00063"/>
    </source>
</evidence>
<keyword evidence="5 14" id="KW-0408">Iron</keyword>
<keyword evidence="18" id="KW-1185">Reference proteome</keyword>
<dbReference type="GO" id="GO:0070814">
    <property type="term" value="P:hydrogen sulfide biosynthetic process"/>
    <property type="evidence" value="ECO:0007669"/>
    <property type="project" value="UniProtKB-UniRule"/>
</dbReference>
<evidence type="ECO:0000313" key="16">
    <source>
        <dbReference type="EMBL" id="KGI78514.1"/>
    </source>
</evidence>
<dbReference type="PIRSF" id="PIRSF000857">
    <property type="entry name" value="PAPS_reductase"/>
    <property type="match status" value="1"/>
</dbReference>
<dbReference type="GO" id="GO:0043866">
    <property type="term" value="F:adenylyl-sulfate reductase (thioredoxin) activity"/>
    <property type="evidence" value="ECO:0007669"/>
    <property type="project" value="UniProtKB-EC"/>
</dbReference>
<evidence type="ECO:0000256" key="13">
    <source>
        <dbReference type="ARBA" id="ARBA00048441"/>
    </source>
</evidence>
<dbReference type="GO" id="GO:0019344">
    <property type="term" value="P:cysteine biosynthetic process"/>
    <property type="evidence" value="ECO:0007669"/>
    <property type="project" value="InterPro"/>
</dbReference>
<dbReference type="SUPFAM" id="SSF52402">
    <property type="entry name" value="Adenine nucleotide alpha hydrolases-like"/>
    <property type="match status" value="1"/>
</dbReference>
<evidence type="ECO:0000313" key="18">
    <source>
        <dbReference type="Proteomes" id="UP000029708"/>
    </source>
</evidence>
<dbReference type="GO" id="GO:0051539">
    <property type="term" value="F:4 iron, 4 sulfur cluster binding"/>
    <property type="evidence" value="ECO:0007669"/>
    <property type="project" value="UniProtKB-UniRule"/>
</dbReference>
<sequence length="237" mass="26844">MELSEIELAVREAASTLDHIADNFAPAALVTAFGPESMVMIDLIAKHELGIQILSMDTGRLPEATHTLIQRVREVYGLPIRLLHPDPIELGEWVERNGNNAFRDSVDKRLGCCRVRKVQPLKQALAGKNAWVTGLRRKQAASRHDTQRKEWDADYGLHKFSPLYEWSDEQVWTYIRGHGVPYNELHDLGYPSIGCAPCTRAVKPGEDARAGRWWWEHETPKECGLHFNTTTGVLERA</sequence>
<dbReference type="RefSeq" id="WP_043099622.1">
    <property type="nucleotide sequence ID" value="NZ_JACHET010000001.1"/>
</dbReference>
<keyword evidence="2 14" id="KW-0963">Cytoplasm</keyword>
<evidence type="ECO:0000256" key="12">
    <source>
        <dbReference type="ARBA" id="ARBA00032041"/>
    </source>
</evidence>
<feature type="active site" description="Nucleophile; cysteine thiosulfonate intermediate" evidence="14">
    <location>
        <position position="223"/>
    </location>
</feature>
<dbReference type="Proteomes" id="UP000029708">
    <property type="component" value="Unassembled WGS sequence"/>
</dbReference>
<dbReference type="InterPro" id="IPR014729">
    <property type="entry name" value="Rossmann-like_a/b/a_fold"/>
</dbReference>
<comment type="similarity">
    <text evidence="1 14">Belongs to the PAPS reductase family. CysH subfamily.</text>
</comment>
<evidence type="ECO:0000256" key="9">
    <source>
        <dbReference type="ARBA" id="ARBA00024386"/>
    </source>
</evidence>
<keyword evidence="6 14" id="KW-0411">Iron-sulfur</keyword>
<dbReference type="GO" id="GO:0004604">
    <property type="term" value="F:phosphoadenylyl-sulfate reductase (thioredoxin) activity"/>
    <property type="evidence" value="ECO:0007669"/>
    <property type="project" value="UniProtKB-UniRule"/>
</dbReference>
<comment type="caution">
    <text evidence="16">The sequence shown here is derived from an EMBL/GenBank/DDBJ whole genome shotgun (WGS) entry which is preliminary data.</text>
</comment>
<evidence type="ECO:0000313" key="17">
    <source>
        <dbReference type="EMBL" id="MBB6184223.1"/>
    </source>
</evidence>
<reference evidence="16 18" key="1">
    <citation type="submission" date="2014-09" db="EMBL/GenBank/DDBJ databases">
        <title>Xanthomonadaceae 3.5X direct submission.</title>
        <authorList>
            <person name="Fang T."/>
            <person name="Wang H."/>
        </authorList>
    </citation>
    <scope>NUCLEOTIDE SEQUENCE [LARGE SCALE GENOMIC DNA]</scope>
    <source>
        <strain evidence="16 18">3.5X</strain>
    </source>
</reference>
<dbReference type="GO" id="GO:0019379">
    <property type="term" value="P:sulfate assimilation, phosphoadenylyl sulfate reduction by phosphoadenylyl-sulfate reductase (thioredoxin)"/>
    <property type="evidence" value="ECO:0007669"/>
    <property type="project" value="UniProtKB-UniRule"/>
</dbReference>
<evidence type="ECO:0000259" key="15">
    <source>
        <dbReference type="Pfam" id="PF01507"/>
    </source>
</evidence>
<dbReference type="NCBIfam" id="TIGR00434">
    <property type="entry name" value="cysH"/>
    <property type="match status" value="1"/>
</dbReference>
<evidence type="ECO:0000256" key="7">
    <source>
        <dbReference type="ARBA" id="ARBA00024298"/>
    </source>
</evidence>
<evidence type="ECO:0000313" key="19">
    <source>
        <dbReference type="Proteomes" id="UP000560000"/>
    </source>
</evidence>
<dbReference type="STRING" id="1543381.LF63_0103315"/>
<evidence type="ECO:0000256" key="2">
    <source>
        <dbReference type="ARBA" id="ARBA00022490"/>
    </source>
</evidence>
<dbReference type="InterPro" id="IPR004511">
    <property type="entry name" value="PAPS/APS_Rdtase"/>
</dbReference>
<proteinExistence type="inferred from homology"/>
<dbReference type="EMBL" id="JACHET010000001">
    <property type="protein sequence ID" value="MBB6184223.1"/>
    <property type="molecule type" value="Genomic_DNA"/>
</dbReference>
<evidence type="ECO:0000256" key="10">
    <source>
        <dbReference type="ARBA" id="ARBA00029514"/>
    </source>
</evidence>
<evidence type="ECO:0000256" key="8">
    <source>
        <dbReference type="ARBA" id="ARBA00024327"/>
    </source>
</evidence>
<dbReference type="EC" id="1.8.4.10" evidence="9 14"/>
<dbReference type="GO" id="GO:0046872">
    <property type="term" value="F:metal ion binding"/>
    <property type="evidence" value="ECO:0007669"/>
    <property type="project" value="UniProtKB-KW"/>
</dbReference>
<accession>A0A099CXS4</accession>
<dbReference type="HOGENOM" id="CLU_044089_1_0_6"/>
<comment type="catalytic activity">
    <reaction evidence="13 14">
        <text>[thioredoxin]-disulfide + sulfite + AMP + 2 H(+) = adenosine 5'-phosphosulfate + [thioredoxin]-dithiol</text>
        <dbReference type="Rhea" id="RHEA:21976"/>
        <dbReference type="Rhea" id="RHEA-COMP:10698"/>
        <dbReference type="Rhea" id="RHEA-COMP:10700"/>
        <dbReference type="ChEBI" id="CHEBI:15378"/>
        <dbReference type="ChEBI" id="CHEBI:17359"/>
        <dbReference type="ChEBI" id="CHEBI:29950"/>
        <dbReference type="ChEBI" id="CHEBI:50058"/>
        <dbReference type="ChEBI" id="CHEBI:58243"/>
        <dbReference type="ChEBI" id="CHEBI:456215"/>
        <dbReference type="EC" id="1.8.4.10"/>
    </reaction>
</comment>
<organism evidence="16 18">
    <name type="scientific">Oleiagrimonas soli</name>
    <dbReference type="NCBI Taxonomy" id="1543381"/>
    <lineage>
        <taxon>Bacteria</taxon>
        <taxon>Pseudomonadati</taxon>
        <taxon>Pseudomonadota</taxon>
        <taxon>Gammaproteobacteria</taxon>
        <taxon>Lysobacterales</taxon>
        <taxon>Rhodanobacteraceae</taxon>
        <taxon>Oleiagrimonas</taxon>
    </lineage>
</organism>
<dbReference type="NCBIfam" id="NF002537">
    <property type="entry name" value="PRK02090.1"/>
    <property type="match status" value="1"/>
</dbReference>
<feature type="binding site" evidence="14">
    <location>
        <position position="195"/>
    </location>
    <ligand>
        <name>[4Fe-4S] cluster</name>
        <dbReference type="ChEBI" id="CHEBI:49883"/>
    </ligand>
</feature>
<dbReference type="HAMAP" id="MF_00063">
    <property type="entry name" value="CysH"/>
    <property type="match status" value="1"/>
</dbReference>
<feature type="binding site" evidence="14">
    <location>
        <position position="198"/>
    </location>
    <ligand>
        <name>[4Fe-4S] cluster</name>
        <dbReference type="ChEBI" id="CHEBI:49883"/>
    </ligand>
</feature>
<dbReference type="PANTHER" id="PTHR46482:SF9">
    <property type="entry name" value="5'-ADENYLYLSULFATE REDUCTASE 1, CHLOROPLASTIC"/>
    <property type="match status" value="1"/>
</dbReference>
<dbReference type="GO" id="GO:0005737">
    <property type="term" value="C:cytoplasm"/>
    <property type="evidence" value="ECO:0007669"/>
    <property type="project" value="UniProtKB-SubCell"/>
</dbReference>
<dbReference type="CDD" id="cd23945">
    <property type="entry name" value="PAPS_reductase"/>
    <property type="match status" value="1"/>
</dbReference>
<protein>
    <recommendedName>
        <fullName evidence="10 14">Adenosine 5'-phosphosulfate reductase</fullName>
        <shortName evidence="14">APS reductase</shortName>
        <ecNumber evidence="9 14">1.8.4.10</ecNumber>
    </recommendedName>
    <alternativeName>
        <fullName evidence="12 14">5'-adenylylsulfate reductase</fullName>
    </alternativeName>
    <alternativeName>
        <fullName evidence="11 14">Thioredoxin-dependent 5'-adenylylsulfate reductase</fullName>
    </alternativeName>
</protein>
<evidence type="ECO:0000256" key="1">
    <source>
        <dbReference type="ARBA" id="ARBA00009732"/>
    </source>
</evidence>
<dbReference type="Proteomes" id="UP000560000">
    <property type="component" value="Unassembled WGS sequence"/>
</dbReference>
<dbReference type="InterPro" id="IPR011798">
    <property type="entry name" value="APS_reductase"/>
</dbReference>
<comment type="cofactor">
    <cofactor evidence="14">
        <name>[4Fe-4S] cluster</name>
        <dbReference type="ChEBI" id="CHEBI:49883"/>
    </cofactor>
    <text evidence="14">Binds 1 [4Fe-4S] cluster per subunit.</text>
</comment>
<evidence type="ECO:0000256" key="6">
    <source>
        <dbReference type="ARBA" id="ARBA00023014"/>
    </source>
</evidence>
<dbReference type="PANTHER" id="PTHR46482">
    <property type="entry name" value="5'-ADENYLYLSULFATE REDUCTASE 3, CHLOROPLASTIC"/>
    <property type="match status" value="1"/>
</dbReference>
<reference evidence="17 19" key="2">
    <citation type="submission" date="2020-08" db="EMBL/GenBank/DDBJ databases">
        <title>Genomic Encyclopedia of Type Strains, Phase IV (KMG-IV): sequencing the most valuable type-strain genomes for metagenomic binning, comparative biology and taxonomic classification.</title>
        <authorList>
            <person name="Goeker M."/>
        </authorList>
    </citation>
    <scope>NUCLEOTIDE SEQUENCE [LARGE SCALE GENOMIC DNA]</scope>
    <source>
        <strain evidence="17 19">DSM 107085</strain>
    </source>
</reference>
<dbReference type="Pfam" id="PF01507">
    <property type="entry name" value="PAPS_reduct"/>
    <property type="match status" value="1"/>
</dbReference>
<comment type="subcellular location">
    <subcellularLocation>
        <location evidence="14">Cytoplasm</location>
    </subcellularLocation>
</comment>
<dbReference type="Gene3D" id="3.40.50.620">
    <property type="entry name" value="HUPs"/>
    <property type="match status" value="1"/>
</dbReference>
<feature type="binding site" evidence="14">
    <location>
        <position position="112"/>
    </location>
    <ligand>
        <name>[4Fe-4S] cluster</name>
        <dbReference type="ChEBI" id="CHEBI:49883"/>
    </ligand>
</feature>
<feature type="domain" description="Phosphoadenosine phosphosulphate reductase" evidence="15">
    <location>
        <begin position="28"/>
        <end position="201"/>
    </location>
</feature>
<dbReference type="AlphaFoldDB" id="A0A099CXS4"/>
<keyword evidence="4 14" id="KW-0560">Oxidoreductase</keyword>
<comment type="function">
    <text evidence="7 14">Catalyzes the formation of sulfite from adenosine 5'-phosphosulfate (APS) using thioredoxin as an electron donor.</text>
</comment>
<keyword evidence="3 14" id="KW-0479">Metal-binding</keyword>
<gene>
    <name evidence="14" type="primary">cysH</name>
    <name evidence="17" type="ORF">HNQ86_001568</name>
    <name evidence="16" type="ORF">LF63_0103315</name>
</gene>
<dbReference type="NCBIfam" id="TIGR02055">
    <property type="entry name" value="APS_reductase"/>
    <property type="match status" value="1"/>
</dbReference>
<evidence type="ECO:0000256" key="4">
    <source>
        <dbReference type="ARBA" id="ARBA00023002"/>
    </source>
</evidence>
<evidence type="ECO:0000256" key="11">
    <source>
        <dbReference type="ARBA" id="ARBA00030894"/>
    </source>
</evidence>
<dbReference type="EMBL" id="JROI01000008">
    <property type="protein sequence ID" value="KGI78514.1"/>
    <property type="molecule type" value="Genomic_DNA"/>
</dbReference>